<evidence type="ECO:0000256" key="5">
    <source>
        <dbReference type="ARBA" id="ARBA00023136"/>
    </source>
</evidence>
<feature type="transmembrane region" description="Helical" evidence="6">
    <location>
        <begin position="198"/>
        <end position="220"/>
    </location>
</feature>
<keyword evidence="2" id="KW-1003">Cell membrane</keyword>
<dbReference type="PANTHER" id="PTHR43652">
    <property type="entry name" value="BASIC AMINO ACID ANTIPORTER YFCC-RELATED"/>
    <property type="match status" value="1"/>
</dbReference>
<evidence type="ECO:0000256" key="2">
    <source>
        <dbReference type="ARBA" id="ARBA00022475"/>
    </source>
</evidence>
<dbReference type="Proteomes" id="UP000724149">
    <property type="component" value="Unassembled WGS sequence"/>
</dbReference>
<dbReference type="InterPro" id="IPR018385">
    <property type="entry name" value="C4_dicarb_anaerob_car-like"/>
</dbReference>
<dbReference type="PANTHER" id="PTHR43652:SF6">
    <property type="entry name" value="ARGININE REPRESSOR"/>
    <property type="match status" value="1"/>
</dbReference>
<proteinExistence type="predicted"/>
<feature type="transmembrane region" description="Helical" evidence="6">
    <location>
        <begin position="417"/>
        <end position="436"/>
    </location>
</feature>
<accession>A0ABS2GJ59</accession>
<dbReference type="Pfam" id="PF03606">
    <property type="entry name" value="DcuC"/>
    <property type="match status" value="1"/>
</dbReference>
<evidence type="ECO:0000256" key="6">
    <source>
        <dbReference type="SAM" id="Phobius"/>
    </source>
</evidence>
<feature type="transmembrane region" description="Helical" evidence="6">
    <location>
        <begin position="20"/>
        <end position="37"/>
    </location>
</feature>
<feature type="transmembrane region" description="Helical" evidence="6">
    <location>
        <begin position="159"/>
        <end position="178"/>
    </location>
</feature>
<evidence type="ECO:0000313" key="7">
    <source>
        <dbReference type="EMBL" id="MBM6922512.1"/>
    </source>
</evidence>
<feature type="transmembrane region" description="Helical" evidence="6">
    <location>
        <begin position="119"/>
        <end position="138"/>
    </location>
</feature>
<feature type="transmembrane region" description="Helical" evidence="6">
    <location>
        <begin position="383"/>
        <end position="411"/>
    </location>
</feature>
<keyword evidence="8" id="KW-1185">Reference proteome</keyword>
<reference evidence="7 8" key="1">
    <citation type="journal article" date="2021" name="Sci. Rep.">
        <title>The distribution of antibiotic resistance genes in chicken gut microbiota commensals.</title>
        <authorList>
            <person name="Juricova H."/>
            <person name="Matiasovicova J."/>
            <person name="Kubasova T."/>
            <person name="Cejkova D."/>
            <person name="Rychlik I."/>
        </authorList>
    </citation>
    <scope>NUCLEOTIDE SEQUENCE [LARGE SCALE GENOMIC DNA]</scope>
    <source>
        <strain evidence="7 8">An564</strain>
    </source>
</reference>
<keyword evidence="5 6" id="KW-0472">Membrane</keyword>
<organism evidence="7 8">
    <name type="scientific">Hydrogenoanaerobacterium saccharovorans</name>
    <dbReference type="NCBI Taxonomy" id="474960"/>
    <lineage>
        <taxon>Bacteria</taxon>
        <taxon>Bacillati</taxon>
        <taxon>Bacillota</taxon>
        <taxon>Clostridia</taxon>
        <taxon>Eubacteriales</taxon>
        <taxon>Oscillospiraceae</taxon>
        <taxon>Hydrogenoanaerobacterium</taxon>
    </lineage>
</organism>
<evidence type="ECO:0000256" key="3">
    <source>
        <dbReference type="ARBA" id="ARBA00022692"/>
    </source>
</evidence>
<dbReference type="RefSeq" id="WP_204719477.1">
    <property type="nucleotide sequence ID" value="NZ_JACSNR010000001.1"/>
</dbReference>
<protein>
    <submittedName>
        <fullName evidence="7">TIGR00366 family protein</fullName>
    </submittedName>
</protein>
<comment type="caution">
    <text evidence="7">The sequence shown here is derived from an EMBL/GenBank/DDBJ whole genome shotgun (WGS) entry which is preliminary data.</text>
</comment>
<dbReference type="EMBL" id="JACSNR010000001">
    <property type="protein sequence ID" value="MBM6922512.1"/>
    <property type="molecule type" value="Genomic_DNA"/>
</dbReference>
<sequence length="468" mass="49960">MQNAATSKPKKKGLKMPHLLVLILSLLVLMSLMTYIIPAGQFGTDPETGAILSDQFHLLGYQTPVNPWRALTLILDGLTSSGMIVGLLLAAGGYTGVVLSTKAIDETVDYAIYKLQDKGINVLVPVVFFIYCFIGAFASGDQIIAMVPVGLMFAKKLRLDPIIGMSIVILAYFVGGLSSPTGAMLPQLTMGLELYSGFFVRFVIFLVLSTVAMLFVLRYAKRVAKDPRNSVMDPADWLDQESTGAADSLKAVELSRSSAIVVVLFLLQPIVSLILVSVIGEPRGAMVAVMLIWAFLCGKIKGLSTDEIGGRFAKGAGGMAFVGFIIGCAASMSLVMSQGNILHTIVYYACLPLKELSVGTATIGMSFVITLINIVIPSASAKVAILCPIIQPMCETLGIPLQVGVSAFMFGDKLTNILSPFLGITVGSLALANIPYNKYAKWVLPILVILAVVSYICLFVLAQIGWQG</sequence>
<keyword evidence="4 6" id="KW-1133">Transmembrane helix</keyword>
<feature type="transmembrane region" description="Helical" evidence="6">
    <location>
        <begin position="356"/>
        <end position="376"/>
    </location>
</feature>
<evidence type="ECO:0000256" key="1">
    <source>
        <dbReference type="ARBA" id="ARBA00004651"/>
    </source>
</evidence>
<gene>
    <name evidence="7" type="ORF">H9X81_02225</name>
</gene>
<dbReference type="InterPro" id="IPR051679">
    <property type="entry name" value="DASS-Related_Transporters"/>
</dbReference>
<name>A0ABS2GJ59_9FIRM</name>
<feature type="transmembrane region" description="Helical" evidence="6">
    <location>
        <begin position="316"/>
        <end position="336"/>
    </location>
</feature>
<feature type="transmembrane region" description="Helical" evidence="6">
    <location>
        <begin position="443"/>
        <end position="466"/>
    </location>
</feature>
<comment type="subcellular location">
    <subcellularLocation>
        <location evidence="1">Cell membrane</location>
        <topology evidence="1">Multi-pass membrane protein</topology>
    </subcellularLocation>
</comment>
<evidence type="ECO:0000256" key="4">
    <source>
        <dbReference type="ARBA" id="ARBA00022989"/>
    </source>
</evidence>
<keyword evidence="3 6" id="KW-0812">Transmembrane</keyword>
<evidence type="ECO:0000313" key="8">
    <source>
        <dbReference type="Proteomes" id="UP000724149"/>
    </source>
</evidence>
<feature type="transmembrane region" description="Helical" evidence="6">
    <location>
        <begin position="259"/>
        <end position="279"/>
    </location>
</feature>